<reference evidence="4 5" key="1">
    <citation type="submission" date="2006-12" db="EMBL/GenBank/DDBJ databases">
        <title>Complete sequence of Chlorobium phaeobacteroides DSM 266.</title>
        <authorList>
            <consortium name="US DOE Joint Genome Institute"/>
            <person name="Copeland A."/>
            <person name="Lucas S."/>
            <person name="Lapidus A."/>
            <person name="Barry K."/>
            <person name="Detter J.C."/>
            <person name="Glavina del Rio T."/>
            <person name="Hammon N."/>
            <person name="Israni S."/>
            <person name="Pitluck S."/>
            <person name="Goltsman E."/>
            <person name="Schmutz J."/>
            <person name="Larimer F."/>
            <person name="Land M."/>
            <person name="Hauser L."/>
            <person name="Mikhailova N."/>
            <person name="Li T."/>
            <person name="Overmann J."/>
            <person name="Bryant D.A."/>
            <person name="Richardson P."/>
        </authorList>
    </citation>
    <scope>NUCLEOTIDE SEQUENCE [LARGE SCALE GENOMIC DNA]</scope>
    <source>
        <strain evidence="4 5">DSM 266</strain>
    </source>
</reference>
<dbReference type="OrthoDB" id="1493620at2"/>
<organism evidence="4 5">
    <name type="scientific">Chlorobium phaeobacteroides (strain DSM 266 / SMG 266 / 2430)</name>
    <dbReference type="NCBI Taxonomy" id="290317"/>
    <lineage>
        <taxon>Bacteria</taxon>
        <taxon>Pseudomonadati</taxon>
        <taxon>Chlorobiota</taxon>
        <taxon>Chlorobiia</taxon>
        <taxon>Chlorobiales</taxon>
        <taxon>Chlorobiaceae</taxon>
        <taxon>Chlorobium/Pelodictyon group</taxon>
        <taxon>Chlorobium</taxon>
    </lineage>
</organism>
<dbReference type="CDD" id="cd07043">
    <property type="entry name" value="STAS_anti-anti-sigma_factors"/>
    <property type="match status" value="1"/>
</dbReference>
<dbReference type="PANTHER" id="PTHR33495">
    <property type="entry name" value="ANTI-SIGMA FACTOR ANTAGONIST TM_1081-RELATED-RELATED"/>
    <property type="match status" value="1"/>
</dbReference>
<name>A1BHG6_CHLPD</name>
<dbReference type="KEGG" id="cph:Cpha266_1827"/>
<dbReference type="STRING" id="290317.Cpha266_1827"/>
<keyword evidence="5" id="KW-1185">Reference proteome</keyword>
<evidence type="ECO:0000256" key="1">
    <source>
        <dbReference type="ARBA" id="ARBA00009013"/>
    </source>
</evidence>
<gene>
    <name evidence="4" type="ordered locus">Cpha266_1827</name>
</gene>
<evidence type="ECO:0000313" key="4">
    <source>
        <dbReference type="EMBL" id="ABL65843.1"/>
    </source>
</evidence>
<dbReference type="EMBL" id="CP000492">
    <property type="protein sequence ID" value="ABL65843.1"/>
    <property type="molecule type" value="Genomic_DNA"/>
</dbReference>
<dbReference type="PANTHER" id="PTHR33495:SF2">
    <property type="entry name" value="ANTI-SIGMA FACTOR ANTAGONIST TM_1081-RELATED"/>
    <property type="match status" value="1"/>
</dbReference>
<evidence type="ECO:0000259" key="3">
    <source>
        <dbReference type="PROSITE" id="PS50801"/>
    </source>
</evidence>
<dbReference type="InterPro" id="IPR002645">
    <property type="entry name" value="STAS_dom"/>
</dbReference>
<dbReference type="GO" id="GO:0043856">
    <property type="term" value="F:anti-sigma factor antagonist activity"/>
    <property type="evidence" value="ECO:0007669"/>
    <property type="project" value="InterPro"/>
</dbReference>
<dbReference type="Proteomes" id="UP000008701">
    <property type="component" value="Chromosome"/>
</dbReference>
<dbReference type="Gene3D" id="3.30.750.24">
    <property type="entry name" value="STAS domain"/>
    <property type="match status" value="1"/>
</dbReference>
<dbReference type="InterPro" id="IPR003658">
    <property type="entry name" value="Anti-sigma_ant"/>
</dbReference>
<dbReference type="NCBIfam" id="TIGR00377">
    <property type="entry name" value="ant_ant_sig"/>
    <property type="match status" value="1"/>
</dbReference>
<dbReference type="PROSITE" id="PS50801">
    <property type="entry name" value="STAS"/>
    <property type="match status" value="1"/>
</dbReference>
<evidence type="ECO:0000256" key="2">
    <source>
        <dbReference type="RuleBase" id="RU003749"/>
    </source>
</evidence>
<sequence>MIIIEKICHNITVVALQGTLDSSSSVQLHNYTSPSVTEDPLVIDLTNLNFLDSSGLGALVEIARKKREKGSDVKLACMNEKVRKVFEITQAYRLFDIYDDVEAASVNAGKKKNSL</sequence>
<dbReference type="SUPFAM" id="SSF52091">
    <property type="entry name" value="SpoIIaa-like"/>
    <property type="match status" value="1"/>
</dbReference>
<comment type="similarity">
    <text evidence="1 2">Belongs to the anti-sigma-factor antagonist family.</text>
</comment>
<proteinExistence type="inferred from homology"/>
<dbReference type="HOGENOM" id="CLU_115403_3_2_10"/>
<dbReference type="eggNOG" id="COG1366">
    <property type="taxonomic scope" value="Bacteria"/>
</dbReference>
<protein>
    <recommendedName>
        <fullName evidence="2">Anti-sigma factor antagonist</fullName>
    </recommendedName>
</protein>
<feature type="domain" description="STAS" evidence="3">
    <location>
        <begin position="10"/>
        <end position="108"/>
    </location>
</feature>
<evidence type="ECO:0000313" key="5">
    <source>
        <dbReference type="Proteomes" id="UP000008701"/>
    </source>
</evidence>
<accession>A1BHG6</accession>
<dbReference type="RefSeq" id="WP_011745650.1">
    <property type="nucleotide sequence ID" value="NC_008639.1"/>
</dbReference>
<dbReference type="AlphaFoldDB" id="A1BHG6"/>
<dbReference type="InterPro" id="IPR036513">
    <property type="entry name" value="STAS_dom_sf"/>
</dbReference>
<dbReference type="Pfam" id="PF01740">
    <property type="entry name" value="STAS"/>
    <property type="match status" value="1"/>
</dbReference>